<keyword evidence="3" id="KW-1185">Reference proteome</keyword>
<comment type="caution">
    <text evidence="2">The sequence shown here is derived from an EMBL/GenBank/DDBJ whole genome shotgun (WGS) entry which is preliminary data.</text>
</comment>
<evidence type="ECO:0000313" key="2">
    <source>
        <dbReference type="EMBL" id="CAH1992018.1"/>
    </source>
</evidence>
<evidence type="ECO:0000313" key="3">
    <source>
        <dbReference type="Proteomes" id="UP001152888"/>
    </source>
</evidence>
<organism evidence="2 3">
    <name type="scientific">Acanthoscelides obtectus</name>
    <name type="common">Bean weevil</name>
    <name type="synonym">Bruchus obtectus</name>
    <dbReference type="NCBI Taxonomy" id="200917"/>
    <lineage>
        <taxon>Eukaryota</taxon>
        <taxon>Metazoa</taxon>
        <taxon>Ecdysozoa</taxon>
        <taxon>Arthropoda</taxon>
        <taxon>Hexapoda</taxon>
        <taxon>Insecta</taxon>
        <taxon>Pterygota</taxon>
        <taxon>Neoptera</taxon>
        <taxon>Endopterygota</taxon>
        <taxon>Coleoptera</taxon>
        <taxon>Polyphaga</taxon>
        <taxon>Cucujiformia</taxon>
        <taxon>Chrysomeloidea</taxon>
        <taxon>Chrysomelidae</taxon>
        <taxon>Bruchinae</taxon>
        <taxon>Bruchini</taxon>
        <taxon>Acanthoscelides</taxon>
    </lineage>
</organism>
<sequence>MGRSHHSRRQKRFQLATVGKHNGGAQKQTKKQHR</sequence>
<dbReference type="EMBL" id="CAKOFQ010007131">
    <property type="protein sequence ID" value="CAH1992018.1"/>
    <property type="molecule type" value="Genomic_DNA"/>
</dbReference>
<protein>
    <submittedName>
        <fullName evidence="2">Uncharacterized protein</fullName>
    </submittedName>
</protein>
<accession>A0A9P0L6R6</accession>
<evidence type="ECO:0000256" key="1">
    <source>
        <dbReference type="SAM" id="MobiDB-lite"/>
    </source>
</evidence>
<feature type="region of interest" description="Disordered" evidence="1">
    <location>
        <begin position="1"/>
        <end position="34"/>
    </location>
</feature>
<reference evidence="2" key="1">
    <citation type="submission" date="2022-03" db="EMBL/GenBank/DDBJ databases">
        <authorList>
            <person name="Sayadi A."/>
        </authorList>
    </citation>
    <scope>NUCLEOTIDE SEQUENCE</scope>
</reference>
<name>A0A9P0L6R6_ACAOB</name>
<gene>
    <name evidence="2" type="ORF">ACAOBT_LOCUS20624</name>
</gene>
<dbReference type="AlphaFoldDB" id="A0A9P0L6R6"/>
<feature type="compositionally biased region" description="Basic residues" evidence="1">
    <location>
        <begin position="1"/>
        <end position="12"/>
    </location>
</feature>
<proteinExistence type="predicted"/>
<dbReference type="Proteomes" id="UP001152888">
    <property type="component" value="Unassembled WGS sequence"/>
</dbReference>